<feature type="non-terminal residue" evidence="4">
    <location>
        <position position="1"/>
    </location>
</feature>
<feature type="region of interest" description="Disordered" evidence="2">
    <location>
        <begin position="73"/>
        <end position="94"/>
    </location>
</feature>
<accession>T1CXZ7</accession>
<comment type="caution">
    <text evidence="4">The sequence shown here is derived from an EMBL/GenBank/DDBJ whole genome shotgun (WGS) entry which is preliminary data.</text>
</comment>
<organism evidence="4">
    <name type="scientific">mine drainage metagenome</name>
    <dbReference type="NCBI Taxonomy" id="410659"/>
    <lineage>
        <taxon>unclassified sequences</taxon>
        <taxon>metagenomes</taxon>
        <taxon>ecological metagenomes</taxon>
    </lineage>
</organism>
<dbReference type="InterPro" id="IPR010095">
    <property type="entry name" value="Cas12f1-like_TNB"/>
</dbReference>
<evidence type="ECO:0000256" key="1">
    <source>
        <dbReference type="ARBA" id="ARBA00023125"/>
    </source>
</evidence>
<dbReference type="AlphaFoldDB" id="T1CXZ7"/>
<evidence type="ECO:0000256" key="2">
    <source>
        <dbReference type="SAM" id="MobiDB-lite"/>
    </source>
</evidence>
<sequence>GKLVIKVPPQFSSQECAQCGHIHPDNRPSQAEFVCQRCGLTDNADQNASRVIAQRGIRLLLEGTIQKKRVRRCGIGKEKQPGPERSEVKASGEE</sequence>
<dbReference type="EMBL" id="AUZY01001389">
    <property type="protein sequence ID" value="EQD75010.1"/>
    <property type="molecule type" value="Genomic_DNA"/>
</dbReference>
<proteinExistence type="predicted"/>
<feature type="non-terminal residue" evidence="4">
    <location>
        <position position="94"/>
    </location>
</feature>
<dbReference type="Pfam" id="PF07282">
    <property type="entry name" value="Cas12f1-like_TNB"/>
    <property type="match status" value="1"/>
</dbReference>
<feature type="compositionally biased region" description="Basic and acidic residues" evidence="2">
    <location>
        <begin position="75"/>
        <end position="94"/>
    </location>
</feature>
<name>T1CXZ7_9ZZZZ</name>
<keyword evidence="1" id="KW-0238">DNA-binding</keyword>
<evidence type="ECO:0000313" key="4">
    <source>
        <dbReference type="EMBL" id="EQD75010.1"/>
    </source>
</evidence>
<protein>
    <submittedName>
        <fullName evidence="4">Protein containing Transposase, IS605 OrfB</fullName>
    </submittedName>
</protein>
<evidence type="ECO:0000259" key="3">
    <source>
        <dbReference type="Pfam" id="PF07282"/>
    </source>
</evidence>
<reference evidence="4" key="1">
    <citation type="submission" date="2013-08" db="EMBL/GenBank/DDBJ databases">
        <authorList>
            <person name="Mendez C."/>
            <person name="Richter M."/>
            <person name="Ferrer M."/>
            <person name="Sanchez J."/>
        </authorList>
    </citation>
    <scope>NUCLEOTIDE SEQUENCE</scope>
</reference>
<reference evidence="4" key="2">
    <citation type="journal article" date="2014" name="ISME J.">
        <title>Microbial stratification in low pH oxic and suboxic macroscopic growths along an acid mine drainage.</title>
        <authorList>
            <person name="Mendez-Garcia C."/>
            <person name="Mesa V."/>
            <person name="Sprenger R.R."/>
            <person name="Richter M."/>
            <person name="Diez M.S."/>
            <person name="Solano J."/>
            <person name="Bargiela R."/>
            <person name="Golyshina O.V."/>
            <person name="Manteca A."/>
            <person name="Ramos J.L."/>
            <person name="Gallego J.R."/>
            <person name="Llorente I."/>
            <person name="Martins Dos Santos V.A."/>
            <person name="Jensen O.N."/>
            <person name="Pelaez A.I."/>
            <person name="Sanchez J."/>
            <person name="Ferrer M."/>
        </authorList>
    </citation>
    <scope>NUCLEOTIDE SEQUENCE</scope>
</reference>
<dbReference type="GO" id="GO:0003677">
    <property type="term" value="F:DNA binding"/>
    <property type="evidence" value="ECO:0007669"/>
    <property type="project" value="UniProtKB-KW"/>
</dbReference>
<gene>
    <name evidence="4" type="ORF">B1B_02358</name>
</gene>
<feature type="domain" description="Cas12f1-like TNB" evidence="3">
    <location>
        <begin position="1"/>
        <end position="52"/>
    </location>
</feature>